<protein>
    <submittedName>
        <fullName evidence="1">Uncharacterized protein</fullName>
    </submittedName>
</protein>
<proteinExistence type="predicted"/>
<reference evidence="1 2" key="1">
    <citation type="submission" date="2017-12" db="EMBL/GenBank/DDBJ databases">
        <title>Complete genome sequence of Herbivorax saccincola GGR1, a novel Cellulosome-producing hydrolytic bacterium in a thermophilic biogas plant, established by Illumina and Nanopore MinION sequencing.</title>
        <authorList>
            <person name="Pechtl A."/>
            <person name="Ruckert C."/>
            <person name="Koeck D.E."/>
            <person name="Maus I."/>
            <person name="Winkler A."/>
            <person name="Kalinowski J."/>
            <person name="Puhler A."/>
            <person name="Schwarz W.W."/>
            <person name="Zverlov V.V."/>
            <person name="Schluter A."/>
            <person name="Liebl W."/>
        </authorList>
    </citation>
    <scope>NUCLEOTIDE SEQUENCE [LARGE SCALE GENOMIC DNA]</scope>
    <source>
        <strain evidence="2">SR1</strain>
    </source>
</reference>
<evidence type="ECO:0000313" key="2">
    <source>
        <dbReference type="Proteomes" id="UP000233534"/>
    </source>
</evidence>
<evidence type="ECO:0000313" key="1">
    <source>
        <dbReference type="EMBL" id="AUG56786.1"/>
    </source>
</evidence>
<name>A0A2K9E5P3_9FIRM</name>
<keyword evidence="2" id="KW-1185">Reference proteome</keyword>
<dbReference type="KEGG" id="hsc:HVS_04220"/>
<accession>A0A2K9E5P3</accession>
<dbReference type="EMBL" id="CP025197">
    <property type="protein sequence ID" value="AUG56786.1"/>
    <property type="molecule type" value="Genomic_DNA"/>
</dbReference>
<dbReference type="AlphaFoldDB" id="A0A2K9E5P3"/>
<dbReference type="Proteomes" id="UP000233534">
    <property type="component" value="Chromosome"/>
</dbReference>
<sequence length="54" mass="6454">MRSGRLEIRGWKLEVKSWCNVLFISVKYNIEAFNIEAFIASLHIILKFFMEVYV</sequence>
<organism evidence="1 2">
    <name type="scientific">Acetivibrio saccincola</name>
    <dbReference type="NCBI Taxonomy" id="1677857"/>
    <lineage>
        <taxon>Bacteria</taxon>
        <taxon>Bacillati</taxon>
        <taxon>Bacillota</taxon>
        <taxon>Clostridia</taxon>
        <taxon>Eubacteriales</taxon>
        <taxon>Oscillospiraceae</taxon>
        <taxon>Acetivibrio</taxon>
    </lineage>
</organism>
<gene>
    <name evidence="1" type="ORF">HVS_04220</name>
</gene>